<protein>
    <submittedName>
        <fullName evidence="1">Uncharacterized protein</fullName>
    </submittedName>
</protein>
<sequence>MTYALDRTIFASFPTQRQSLGFVPKKCFFDTQVSFPTKKRKSAEEASEIGTWNVEQKFFFYHLAFDQYDAIALFFRDSRTHNGGHQILKVQQGSSAASCEAFVSRFSSNPPILRQGDAEEVTQCLGSSRLCSKANHFEDNDGGFSSIHQMHRSQS</sequence>
<reference evidence="1" key="1">
    <citation type="submission" date="2022-04" db="EMBL/GenBank/DDBJ databases">
        <title>Carnegiea gigantea Genome sequencing and assembly v2.</title>
        <authorList>
            <person name="Copetti D."/>
            <person name="Sanderson M.J."/>
            <person name="Burquez A."/>
            <person name="Wojciechowski M.F."/>
        </authorList>
    </citation>
    <scope>NUCLEOTIDE SEQUENCE</scope>
    <source>
        <strain evidence="1">SGP5-SGP5p</strain>
        <tissue evidence="1">Aerial part</tissue>
    </source>
</reference>
<comment type="caution">
    <text evidence="1">The sequence shown here is derived from an EMBL/GenBank/DDBJ whole genome shotgun (WGS) entry which is preliminary data.</text>
</comment>
<dbReference type="EMBL" id="JAKOGI010002443">
    <property type="protein sequence ID" value="KAJ8421995.1"/>
    <property type="molecule type" value="Genomic_DNA"/>
</dbReference>
<gene>
    <name evidence="1" type="ORF">Cgig2_007981</name>
</gene>
<proteinExistence type="predicted"/>
<accession>A0A9Q1GN02</accession>
<dbReference type="AlphaFoldDB" id="A0A9Q1GN02"/>
<evidence type="ECO:0000313" key="2">
    <source>
        <dbReference type="Proteomes" id="UP001153076"/>
    </source>
</evidence>
<dbReference type="Proteomes" id="UP001153076">
    <property type="component" value="Unassembled WGS sequence"/>
</dbReference>
<name>A0A9Q1GN02_9CARY</name>
<evidence type="ECO:0000313" key="1">
    <source>
        <dbReference type="EMBL" id="KAJ8421995.1"/>
    </source>
</evidence>
<keyword evidence="2" id="KW-1185">Reference proteome</keyword>
<organism evidence="1 2">
    <name type="scientific">Carnegiea gigantea</name>
    <dbReference type="NCBI Taxonomy" id="171969"/>
    <lineage>
        <taxon>Eukaryota</taxon>
        <taxon>Viridiplantae</taxon>
        <taxon>Streptophyta</taxon>
        <taxon>Embryophyta</taxon>
        <taxon>Tracheophyta</taxon>
        <taxon>Spermatophyta</taxon>
        <taxon>Magnoliopsida</taxon>
        <taxon>eudicotyledons</taxon>
        <taxon>Gunneridae</taxon>
        <taxon>Pentapetalae</taxon>
        <taxon>Caryophyllales</taxon>
        <taxon>Cactineae</taxon>
        <taxon>Cactaceae</taxon>
        <taxon>Cactoideae</taxon>
        <taxon>Echinocereeae</taxon>
        <taxon>Carnegiea</taxon>
    </lineage>
</organism>